<protein>
    <recommendedName>
        <fullName evidence="3">Maelstrom domain-containing protein</fullName>
    </recommendedName>
</protein>
<evidence type="ECO:0000256" key="1">
    <source>
        <dbReference type="ARBA" id="ARBA00007057"/>
    </source>
</evidence>
<dbReference type="Pfam" id="PF13017">
    <property type="entry name" value="Maelstrom"/>
    <property type="match status" value="1"/>
</dbReference>
<name>A0A2J7RPD0_9NEOP</name>
<accession>A0A2J7RPD0</accession>
<dbReference type="OrthoDB" id="24555at2759"/>
<dbReference type="Proteomes" id="UP000235965">
    <property type="component" value="Unassembled WGS sequence"/>
</dbReference>
<comment type="similarity">
    <text evidence="1">Belongs to the maelstrom family.</text>
</comment>
<sequence length="298" mass="32586">MSTASFAADLPRTVDGPIQYNARTVFAYRTVPSAGSTVALPASLPVFAADCFTTAPQIERPDFDTQSPGSSLTVVSGDTAASEHRMTGNRFPAATCVRPAPSAGSTVALPSSLAIFAGHCNKMSSQIELPGFDAQGPWSSVTVVSDDTEASEHRRFLLCFAILETKTATGTHLFPLPPDGESEHQKIYANIRLFLMGEDADETNLPLLYTGPGDFEDVENILWHLNEHRDQHRNEGRDKFRVYSVCNLFHELRNASVGVPSEVVLPPNFLDEHELINEGLEFTEGISCDFHEELETML</sequence>
<organism evidence="4 5">
    <name type="scientific">Cryptotermes secundus</name>
    <dbReference type="NCBI Taxonomy" id="105785"/>
    <lineage>
        <taxon>Eukaryota</taxon>
        <taxon>Metazoa</taxon>
        <taxon>Ecdysozoa</taxon>
        <taxon>Arthropoda</taxon>
        <taxon>Hexapoda</taxon>
        <taxon>Insecta</taxon>
        <taxon>Pterygota</taxon>
        <taxon>Neoptera</taxon>
        <taxon>Polyneoptera</taxon>
        <taxon>Dictyoptera</taxon>
        <taxon>Blattodea</taxon>
        <taxon>Blattoidea</taxon>
        <taxon>Termitoidae</taxon>
        <taxon>Kalotermitidae</taxon>
        <taxon>Cryptotermitinae</taxon>
        <taxon>Cryptotermes</taxon>
    </lineage>
</organism>
<feature type="domain" description="Maelstrom" evidence="3">
    <location>
        <begin position="169"/>
        <end position="295"/>
    </location>
</feature>
<dbReference type="GO" id="GO:0031047">
    <property type="term" value="P:regulatory ncRNA-mediated gene silencing"/>
    <property type="evidence" value="ECO:0007669"/>
    <property type="project" value="UniProtKB-KW"/>
</dbReference>
<evidence type="ECO:0000259" key="3">
    <source>
        <dbReference type="Pfam" id="PF13017"/>
    </source>
</evidence>
<evidence type="ECO:0000313" key="5">
    <source>
        <dbReference type="Proteomes" id="UP000235965"/>
    </source>
</evidence>
<dbReference type="InParanoid" id="A0A2J7RPD0"/>
<dbReference type="GO" id="GO:0060964">
    <property type="term" value="P:regulation of miRNA-mediated gene silencing"/>
    <property type="evidence" value="ECO:0007669"/>
    <property type="project" value="InterPro"/>
</dbReference>
<keyword evidence="5" id="KW-1185">Reference proteome</keyword>
<dbReference type="EMBL" id="NEVH01001362">
    <property type="protein sequence ID" value="PNF42682.1"/>
    <property type="molecule type" value="Genomic_DNA"/>
</dbReference>
<proteinExistence type="inferred from homology"/>
<dbReference type="AlphaFoldDB" id="A0A2J7RPD0"/>
<gene>
    <name evidence="4" type="ORF">B7P43_G14280</name>
</gene>
<comment type="caution">
    <text evidence="4">The sequence shown here is derived from an EMBL/GenBank/DDBJ whole genome shotgun (WGS) entry which is preliminary data.</text>
</comment>
<evidence type="ECO:0000313" key="4">
    <source>
        <dbReference type="EMBL" id="PNF42682.1"/>
    </source>
</evidence>
<reference evidence="4 5" key="1">
    <citation type="submission" date="2017-12" db="EMBL/GenBank/DDBJ databases">
        <title>Hemimetabolous genomes reveal molecular basis of termite eusociality.</title>
        <authorList>
            <person name="Harrison M.C."/>
            <person name="Jongepier E."/>
            <person name="Robertson H.M."/>
            <person name="Arning N."/>
            <person name="Bitard-Feildel T."/>
            <person name="Chao H."/>
            <person name="Childers C.P."/>
            <person name="Dinh H."/>
            <person name="Doddapaneni H."/>
            <person name="Dugan S."/>
            <person name="Gowin J."/>
            <person name="Greiner C."/>
            <person name="Han Y."/>
            <person name="Hu H."/>
            <person name="Hughes D.S.T."/>
            <person name="Huylmans A.-K."/>
            <person name="Kemena C."/>
            <person name="Kremer L.P.M."/>
            <person name="Lee S.L."/>
            <person name="Lopez-Ezquerra A."/>
            <person name="Mallet L."/>
            <person name="Monroy-Kuhn J.M."/>
            <person name="Moser A."/>
            <person name="Murali S.C."/>
            <person name="Muzny D.M."/>
            <person name="Otani S."/>
            <person name="Piulachs M.-D."/>
            <person name="Poelchau M."/>
            <person name="Qu J."/>
            <person name="Schaub F."/>
            <person name="Wada-Katsumata A."/>
            <person name="Worley K.C."/>
            <person name="Xie Q."/>
            <person name="Ylla G."/>
            <person name="Poulsen M."/>
            <person name="Gibbs R.A."/>
            <person name="Schal C."/>
            <person name="Richards S."/>
            <person name="Belles X."/>
            <person name="Korb J."/>
            <person name="Bornberg-Bauer E."/>
        </authorList>
    </citation>
    <scope>NUCLEOTIDE SEQUENCE [LARGE SCALE GENOMIC DNA]</scope>
    <source>
        <tissue evidence="4">Whole body</tissue>
    </source>
</reference>
<evidence type="ECO:0000256" key="2">
    <source>
        <dbReference type="ARBA" id="ARBA00023158"/>
    </source>
</evidence>
<dbReference type="InterPro" id="IPR024970">
    <property type="entry name" value="Maelstrom"/>
</dbReference>
<dbReference type="STRING" id="105785.A0A2J7RPD0"/>
<keyword evidence="2" id="KW-0943">RNA-mediated gene silencing</keyword>